<evidence type="ECO:0000313" key="4">
    <source>
        <dbReference type="RefSeq" id="XP_027201550.1"/>
    </source>
</evidence>
<keyword evidence="3" id="KW-1185">Reference proteome</keyword>
<feature type="region of interest" description="Disordered" evidence="1">
    <location>
        <begin position="57"/>
        <end position="80"/>
    </location>
</feature>
<dbReference type="PANTHER" id="PTHR22739:SF7">
    <property type="entry name" value="EG:152A3.3 PROTEIN-RELATED"/>
    <property type="match status" value="1"/>
</dbReference>
<name>A0A6P6Y8C8_DERPT</name>
<dbReference type="OrthoDB" id="9871914at2759"/>
<sequence>MADENDQSKFRLPGLYGNTDLNSRINKFQEQADKHKEKQKLNPFSGSFDAVASAKQKLNKEDSNYGKPVEGSKTEQRGKQASQLIANEIKLLLEIIHKHGTVNEESNKVEIKFKELFELYKVISSKVVGLLLRARKHGLVQFEGEMLYQGRDDNVIINMDPTVKLEDVQFD</sequence>
<dbReference type="InterPro" id="IPR026111">
    <property type="entry name" value="Abra"/>
</dbReference>
<dbReference type="InterPro" id="IPR038095">
    <property type="entry name" value="Costars_sf"/>
</dbReference>
<evidence type="ECO:0000313" key="3">
    <source>
        <dbReference type="Proteomes" id="UP000515146"/>
    </source>
</evidence>
<evidence type="ECO:0000259" key="2">
    <source>
        <dbReference type="SMART" id="SM01283"/>
    </source>
</evidence>
<dbReference type="KEGG" id="dpte:113795560"/>
<dbReference type="FunCoup" id="A0A6P6Y8C8">
    <property type="interactions" value="1"/>
</dbReference>
<feature type="domain" description="Costars" evidence="2">
    <location>
        <begin position="83"/>
        <end position="160"/>
    </location>
</feature>
<feature type="compositionally biased region" description="Basic and acidic residues" evidence="1">
    <location>
        <begin position="58"/>
        <end position="78"/>
    </location>
</feature>
<proteinExistence type="predicted"/>
<dbReference type="RefSeq" id="XP_027201550.1">
    <property type="nucleotide sequence ID" value="XM_027345749.1"/>
</dbReference>
<evidence type="ECO:0000256" key="1">
    <source>
        <dbReference type="SAM" id="MobiDB-lite"/>
    </source>
</evidence>
<dbReference type="GO" id="GO:0003779">
    <property type="term" value="F:actin binding"/>
    <property type="evidence" value="ECO:0007669"/>
    <property type="project" value="InterPro"/>
</dbReference>
<dbReference type="SMART" id="SM01283">
    <property type="entry name" value="Costars"/>
    <property type="match status" value="1"/>
</dbReference>
<protein>
    <submittedName>
        <fullName evidence="4">Actin-binding Rho-activating protein-like</fullName>
    </submittedName>
</protein>
<dbReference type="OMA" id="QNWMMIN"/>
<dbReference type="Gene3D" id="1.10.10.1540">
    <property type="entry name" value="Costar domain"/>
    <property type="match status" value="1"/>
</dbReference>
<dbReference type="GO" id="GO:0035025">
    <property type="term" value="P:positive regulation of Rho protein signal transduction"/>
    <property type="evidence" value="ECO:0007669"/>
    <property type="project" value="InterPro"/>
</dbReference>
<dbReference type="InterPro" id="IPR027817">
    <property type="entry name" value="Costars_dom"/>
</dbReference>
<dbReference type="PANTHER" id="PTHR22739">
    <property type="entry name" value="STRIATED MUSCLE ACTIVATOR OF RHO-DEPENDENT SIGNALING-RELATED"/>
    <property type="match status" value="1"/>
</dbReference>
<dbReference type="InParanoid" id="A0A6P6Y8C8"/>
<organism evidence="3 4">
    <name type="scientific">Dermatophagoides pteronyssinus</name>
    <name type="common">European house dust mite</name>
    <dbReference type="NCBI Taxonomy" id="6956"/>
    <lineage>
        <taxon>Eukaryota</taxon>
        <taxon>Metazoa</taxon>
        <taxon>Ecdysozoa</taxon>
        <taxon>Arthropoda</taxon>
        <taxon>Chelicerata</taxon>
        <taxon>Arachnida</taxon>
        <taxon>Acari</taxon>
        <taxon>Acariformes</taxon>
        <taxon>Sarcoptiformes</taxon>
        <taxon>Astigmata</taxon>
        <taxon>Psoroptidia</taxon>
        <taxon>Analgoidea</taxon>
        <taxon>Pyroglyphidae</taxon>
        <taxon>Dermatophagoidinae</taxon>
        <taxon>Dermatophagoides</taxon>
    </lineage>
</organism>
<gene>
    <name evidence="4" type="primary">LOC113795560</name>
</gene>
<dbReference type="GO" id="GO:0045944">
    <property type="term" value="P:positive regulation of transcription by RNA polymerase II"/>
    <property type="evidence" value="ECO:0007669"/>
    <property type="project" value="TreeGrafter"/>
</dbReference>
<dbReference type="AlphaFoldDB" id="A0A6P6Y8C8"/>
<accession>A0A6P6Y8C8</accession>
<dbReference type="Pfam" id="PF14705">
    <property type="entry name" value="Costars"/>
    <property type="match status" value="1"/>
</dbReference>
<dbReference type="GO" id="GO:0030017">
    <property type="term" value="C:sarcomere"/>
    <property type="evidence" value="ECO:0007669"/>
    <property type="project" value="TreeGrafter"/>
</dbReference>
<reference evidence="4" key="1">
    <citation type="submission" date="2025-08" db="UniProtKB">
        <authorList>
            <consortium name="RefSeq"/>
        </authorList>
    </citation>
    <scope>IDENTIFICATION</scope>
    <source>
        <strain evidence="4">Airmid</strain>
    </source>
</reference>
<dbReference type="Proteomes" id="UP000515146">
    <property type="component" value="Unplaced"/>
</dbReference>